<name>A0AAD2FJT0_9STRA</name>
<keyword evidence="3" id="KW-1185">Reference proteome</keyword>
<comment type="caution">
    <text evidence="2">The sequence shown here is derived from an EMBL/GenBank/DDBJ whole genome shotgun (WGS) entry which is preliminary data.</text>
</comment>
<proteinExistence type="predicted"/>
<feature type="domain" description="Ysc84 actin-binding" evidence="1">
    <location>
        <begin position="87"/>
        <end position="229"/>
    </location>
</feature>
<dbReference type="Proteomes" id="UP001295423">
    <property type="component" value="Unassembled WGS sequence"/>
</dbReference>
<accession>A0AAD2FJT0</accession>
<dbReference type="AlphaFoldDB" id="A0AAD2FJT0"/>
<dbReference type="InterPro" id="IPR007461">
    <property type="entry name" value="Ysc84_actin-binding"/>
</dbReference>
<evidence type="ECO:0000313" key="2">
    <source>
        <dbReference type="EMBL" id="CAJ1945477.1"/>
    </source>
</evidence>
<sequence>MPFPSLMPQRLTMEGMIENANNVLDHAATVDRNGSLATLFQKAKGVMMISVVESAVIIKGAAGTGICMVEDEATGKWSAPCSCGLAATGYGLAVGAQVTDMIIFAFDEKSVRSFTSKTGLKVNAGTQATLGTYGVGADANLNVSASGIGADGNVANYRKGGTATIAFSKGAFASAGISGAIVGPRDHVNHGFYGKKDLTAQQILFGGTDADQLLPKDKQTAALKELYKKLDLFSKGQVEKVNPEIFEQTAGDVPEANINLIESVANEVIEQLDDRPPQTGEIEFKS</sequence>
<dbReference type="PANTHER" id="PTHR15629">
    <property type="entry name" value="SH3YL1 PROTEIN"/>
    <property type="match status" value="1"/>
</dbReference>
<evidence type="ECO:0000313" key="3">
    <source>
        <dbReference type="Proteomes" id="UP001295423"/>
    </source>
</evidence>
<dbReference type="GO" id="GO:0035091">
    <property type="term" value="F:phosphatidylinositol binding"/>
    <property type="evidence" value="ECO:0007669"/>
    <property type="project" value="TreeGrafter"/>
</dbReference>
<evidence type="ECO:0000259" key="1">
    <source>
        <dbReference type="Pfam" id="PF04366"/>
    </source>
</evidence>
<gene>
    <name evidence="2" type="ORF">CYCCA115_LOCUS9621</name>
</gene>
<protein>
    <recommendedName>
        <fullName evidence="1">Ysc84 actin-binding domain-containing protein</fullName>
    </recommendedName>
</protein>
<dbReference type="EMBL" id="CAKOGP040001446">
    <property type="protein sequence ID" value="CAJ1945477.1"/>
    <property type="molecule type" value="Genomic_DNA"/>
</dbReference>
<dbReference type="InterPro" id="IPR051702">
    <property type="entry name" value="SH3_domain_YSC84-like"/>
</dbReference>
<reference evidence="2" key="1">
    <citation type="submission" date="2023-08" db="EMBL/GenBank/DDBJ databases">
        <authorList>
            <person name="Audoor S."/>
            <person name="Bilcke G."/>
        </authorList>
    </citation>
    <scope>NUCLEOTIDE SEQUENCE</scope>
</reference>
<dbReference type="PANTHER" id="PTHR15629:SF2">
    <property type="entry name" value="SH3 DOMAIN-CONTAINING YSC84-LIKE PROTEIN 1"/>
    <property type="match status" value="1"/>
</dbReference>
<dbReference type="Pfam" id="PF04366">
    <property type="entry name" value="Ysc84"/>
    <property type="match status" value="1"/>
</dbReference>
<organism evidence="2 3">
    <name type="scientific">Cylindrotheca closterium</name>
    <dbReference type="NCBI Taxonomy" id="2856"/>
    <lineage>
        <taxon>Eukaryota</taxon>
        <taxon>Sar</taxon>
        <taxon>Stramenopiles</taxon>
        <taxon>Ochrophyta</taxon>
        <taxon>Bacillariophyta</taxon>
        <taxon>Bacillariophyceae</taxon>
        <taxon>Bacillariophycidae</taxon>
        <taxon>Bacillariales</taxon>
        <taxon>Bacillariaceae</taxon>
        <taxon>Cylindrotheca</taxon>
    </lineage>
</organism>